<proteinExistence type="predicted"/>
<gene>
    <name evidence="1" type="ORF">HB770_26140</name>
</gene>
<geneLocation type="plasmid" evidence="1 2">
    <name>p_2</name>
</geneLocation>
<organism evidence="1 2">
    <name type="scientific">Rhizobium leguminosarum bv. viciae</name>
    <dbReference type="NCBI Taxonomy" id="387"/>
    <lineage>
        <taxon>Bacteria</taxon>
        <taxon>Pseudomonadati</taxon>
        <taxon>Pseudomonadota</taxon>
        <taxon>Alphaproteobacteria</taxon>
        <taxon>Hyphomicrobiales</taxon>
        <taxon>Rhizobiaceae</taxon>
        <taxon>Rhizobium/Agrobacterium group</taxon>
        <taxon>Rhizobium</taxon>
    </lineage>
</organism>
<keyword evidence="1" id="KW-0614">Plasmid</keyword>
<dbReference type="EMBL" id="CP050550">
    <property type="protein sequence ID" value="QND43340.1"/>
    <property type="molecule type" value="Genomic_DNA"/>
</dbReference>
<protein>
    <submittedName>
        <fullName evidence="1">Uncharacterized protein</fullName>
    </submittedName>
</protein>
<accession>A0A7G6RM58</accession>
<name>A0A7G6RM58_RHILV</name>
<dbReference type="AlphaFoldDB" id="A0A7G6RM58"/>
<dbReference type="Proteomes" id="UP000515518">
    <property type="component" value="Plasmid p_2"/>
</dbReference>
<reference evidence="2" key="1">
    <citation type="journal article" date="2020" name="Mol. Plant Microbe">
        <title>Rhizobial microsymbionts of the narrowly endemic Oxytropis species growing in Kamchatka are characterized by significant genetic diversity and possess a set of genes that are associated with T3SS and T6SS secretion systems and can affect the development of symbiosis.</title>
        <authorList>
            <person name="Safronova V."/>
            <person name="Guro P."/>
            <person name="Sazanova A."/>
            <person name="Kuznetsova I."/>
            <person name="Belimov A."/>
            <person name="Yakubov V."/>
            <person name="Chirak E."/>
            <person name="Afonin A."/>
            <person name="Gogolev Y."/>
            <person name="Andronov E."/>
            <person name="Tikhonovich I."/>
        </authorList>
    </citation>
    <scope>NUCLEOTIDE SEQUENCE [LARGE SCALE GENOMIC DNA]</scope>
    <source>
        <strain evidence="2">RCAM0610</strain>
        <plasmid evidence="2">p_2</plasmid>
    </source>
</reference>
<evidence type="ECO:0000313" key="2">
    <source>
        <dbReference type="Proteomes" id="UP000515518"/>
    </source>
</evidence>
<sequence length="80" mass="8464">MLKLAPSSHLPSSPINLDCKFWSSAGAVSAKAIIMVLKLKKSVATVATRGVYNEAQGDINRVASFGFRAPQNSKSAANMI</sequence>
<evidence type="ECO:0000313" key="1">
    <source>
        <dbReference type="EMBL" id="QND43340.1"/>
    </source>
</evidence>